<proteinExistence type="predicted"/>
<dbReference type="SUPFAM" id="SSF51182">
    <property type="entry name" value="RmlC-like cupins"/>
    <property type="match status" value="1"/>
</dbReference>
<name>A0ABU0E3J1_9FIRM</name>
<dbReference type="RefSeq" id="WP_307408211.1">
    <property type="nucleotide sequence ID" value="NZ_JAUSUR010000003.1"/>
</dbReference>
<protein>
    <recommendedName>
        <fullName evidence="3">Mannose-6-phosphate isomerase</fullName>
    </recommendedName>
</protein>
<dbReference type="InterPro" id="IPR011051">
    <property type="entry name" value="RmlC_Cupin_sf"/>
</dbReference>
<accession>A0ABU0E3J1</accession>
<dbReference type="EMBL" id="JAUSUR010000003">
    <property type="protein sequence ID" value="MDQ0361467.1"/>
    <property type="molecule type" value="Genomic_DNA"/>
</dbReference>
<evidence type="ECO:0000313" key="2">
    <source>
        <dbReference type="Proteomes" id="UP001230220"/>
    </source>
</evidence>
<dbReference type="InterPro" id="IPR014710">
    <property type="entry name" value="RmlC-like_jellyroll"/>
</dbReference>
<comment type="caution">
    <text evidence="1">The sequence shown here is derived from an EMBL/GenBank/DDBJ whole genome shotgun (WGS) entry which is preliminary data.</text>
</comment>
<organism evidence="1 2">
    <name type="scientific">Breznakia pachnodae</name>
    <dbReference type="NCBI Taxonomy" id="265178"/>
    <lineage>
        <taxon>Bacteria</taxon>
        <taxon>Bacillati</taxon>
        <taxon>Bacillota</taxon>
        <taxon>Erysipelotrichia</taxon>
        <taxon>Erysipelotrichales</taxon>
        <taxon>Erysipelotrichaceae</taxon>
        <taxon>Breznakia</taxon>
    </lineage>
</organism>
<evidence type="ECO:0008006" key="3">
    <source>
        <dbReference type="Google" id="ProtNLM"/>
    </source>
</evidence>
<dbReference type="Gene3D" id="2.60.120.10">
    <property type="entry name" value="Jelly Rolls"/>
    <property type="match status" value="1"/>
</dbReference>
<reference evidence="1 2" key="1">
    <citation type="submission" date="2023-07" db="EMBL/GenBank/DDBJ databases">
        <title>Genomic Encyclopedia of Type Strains, Phase IV (KMG-IV): sequencing the most valuable type-strain genomes for metagenomic binning, comparative biology and taxonomic classification.</title>
        <authorList>
            <person name="Goeker M."/>
        </authorList>
    </citation>
    <scope>NUCLEOTIDE SEQUENCE [LARGE SCALE GENOMIC DNA]</scope>
    <source>
        <strain evidence="1 2">DSM 16784</strain>
    </source>
</reference>
<evidence type="ECO:0000313" key="1">
    <source>
        <dbReference type="EMBL" id="MDQ0361467.1"/>
    </source>
</evidence>
<sequence>MNKTLIRKTFHDGDGILRMVPNFIPVKFGISGHRLKIHPNDYYKFGTDAGTIMERWLCAVNGTRSKNSKSPNQGCSYFITEDGQKILFKDAINELKDELIGSELQRKYGTFPVFSKFFDYENPLYFHFHPETKYAKDVGCEAKPECYYFPPQLNPTSGKRASTYFGFNPSVTREDIKYVIENFNNFDTKVTKYSRAYDLEVGTGWYIPAGVLHAPGSLLTYEPQWGTDLNCVLENVVCGETFSKKYLTDIVPEDCDDEVEYVLNAIDWEKNYDEGFKEKYFRPPVELPKIQEGLTEKWICYGNDYMNAKEVTLQPKTKVILNDEAAYGAVLVQGFGTFGSFNAEAVNMMRVGDQTNDEYFVSKDKAKKGVLIVNNSNVEPMVILQHFGPDNTFYVE</sequence>
<dbReference type="Proteomes" id="UP001230220">
    <property type="component" value="Unassembled WGS sequence"/>
</dbReference>
<gene>
    <name evidence="1" type="ORF">J2S15_002214</name>
</gene>
<keyword evidence="2" id="KW-1185">Reference proteome</keyword>